<accession>F9F1R9</accession>
<dbReference type="OrthoDB" id="5108522at2759"/>
<protein>
    <submittedName>
        <fullName evidence="2">Uncharacterized protein</fullName>
    </submittedName>
</protein>
<organism evidence="2">
    <name type="scientific">Fusarium oxysporum (strain Fo5176)</name>
    <name type="common">Fusarium vascular wilt</name>
    <dbReference type="NCBI Taxonomy" id="660025"/>
    <lineage>
        <taxon>Eukaryota</taxon>
        <taxon>Fungi</taxon>
        <taxon>Dikarya</taxon>
        <taxon>Ascomycota</taxon>
        <taxon>Pezizomycotina</taxon>
        <taxon>Sordariomycetes</taxon>
        <taxon>Hypocreomycetidae</taxon>
        <taxon>Hypocreales</taxon>
        <taxon>Nectriaceae</taxon>
        <taxon>Fusarium</taxon>
        <taxon>Fusarium oxysporum species complex</taxon>
    </lineage>
</organism>
<name>F9F1R9_FUSOF</name>
<keyword evidence="1" id="KW-0175">Coiled coil</keyword>
<evidence type="ECO:0000313" key="2">
    <source>
        <dbReference type="EMBL" id="EGU89138.1"/>
    </source>
</evidence>
<dbReference type="AlphaFoldDB" id="F9F1R9"/>
<feature type="coiled-coil region" evidence="1">
    <location>
        <begin position="15"/>
        <end position="49"/>
    </location>
</feature>
<feature type="non-terminal residue" evidence="2">
    <location>
        <position position="1"/>
    </location>
</feature>
<dbReference type="EMBL" id="AFQF01000100">
    <property type="protein sequence ID" value="EGU89138.1"/>
    <property type="molecule type" value="Genomic_DNA"/>
</dbReference>
<gene>
    <name evidence="2" type="ORF">FOXB_00343</name>
</gene>
<proteinExistence type="predicted"/>
<comment type="caution">
    <text evidence="2">The sequence shown here is derived from an EMBL/GenBank/DDBJ whole genome shotgun (WGS) entry which is preliminary data.</text>
</comment>
<sequence length="224" mass="24970">FGDSQSERIELWQSVASLQARMNGARAVIAKVQTENEHLKDDLGKAKADNLYLHARLKDQDHDLNRHLADLITKVNQNSEVLKLFYDHYRGDVGQVDLLHGRTEALYAELHEIETRVDSYAGDLRLVSGHLQPDFSKCGIPQPDNGPGGRVAKKVRCLIEQTLLKPPGSKPQVAGKKPIEGNKVGLDADTTFTSTFYHIIDWKRGILNAQVPVTCQKRLFPAIG</sequence>
<reference evidence="2" key="1">
    <citation type="journal article" date="2012" name="Mol. Plant Microbe Interact.">
        <title>A highly conserved effector in Fusarium oxysporum is required for full virulence on Arabidopsis.</title>
        <authorList>
            <person name="Thatcher L.F."/>
            <person name="Gardiner D.M."/>
            <person name="Kazan K."/>
            <person name="Manners J."/>
        </authorList>
    </citation>
    <scope>NUCLEOTIDE SEQUENCE [LARGE SCALE GENOMIC DNA]</scope>
    <source>
        <strain evidence="2">Fo5176</strain>
    </source>
</reference>
<evidence type="ECO:0000256" key="1">
    <source>
        <dbReference type="SAM" id="Coils"/>
    </source>
</evidence>